<dbReference type="InterPro" id="IPR035994">
    <property type="entry name" value="Nucleoside_phosphorylase_sf"/>
</dbReference>
<dbReference type="PROSITE" id="PS01240">
    <property type="entry name" value="PNP_MTAP_2"/>
    <property type="match status" value="1"/>
</dbReference>
<dbReference type="AlphaFoldDB" id="A0A1M4VLE5"/>
<dbReference type="PANTHER" id="PTHR11904">
    <property type="entry name" value="METHYLTHIOADENOSINE/PURINE NUCLEOSIDE PHOSPHORYLASE"/>
    <property type="match status" value="1"/>
</dbReference>
<keyword evidence="5" id="KW-0597">Phosphoprotein</keyword>
<evidence type="ECO:0000313" key="12">
    <source>
        <dbReference type="Proteomes" id="UP000184114"/>
    </source>
</evidence>
<feature type="domain" description="Nucleoside phosphorylase" evidence="10">
    <location>
        <begin position="22"/>
        <end position="268"/>
    </location>
</feature>
<dbReference type="GO" id="GO:0009116">
    <property type="term" value="P:nucleoside metabolic process"/>
    <property type="evidence" value="ECO:0007669"/>
    <property type="project" value="InterPro"/>
</dbReference>
<name>A0A1M4VLE5_9FIRM</name>
<dbReference type="GO" id="GO:0004731">
    <property type="term" value="F:purine-nucleoside phosphorylase activity"/>
    <property type="evidence" value="ECO:0007669"/>
    <property type="project" value="UniProtKB-EC"/>
</dbReference>
<dbReference type="SUPFAM" id="SSF53167">
    <property type="entry name" value="Purine and uridine phosphorylases"/>
    <property type="match status" value="1"/>
</dbReference>
<dbReference type="STRING" id="1123404.SAMN02745784_01511"/>
<organism evidence="11 12">
    <name type="scientific">Tissierella praeacuta DSM 18095</name>
    <dbReference type="NCBI Taxonomy" id="1123404"/>
    <lineage>
        <taxon>Bacteria</taxon>
        <taxon>Bacillati</taxon>
        <taxon>Bacillota</taxon>
        <taxon>Tissierellia</taxon>
        <taxon>Tissierellales</taxon>
        <taxon>Tissierellaceae</taxon>
        <taxon>Tissierella</taxon>
    </lineage>
</organism>
<dbReference type="Proteomes" id="UP000184114">
    <property type="component" value="Unassembled WGS sequence"/>
</dbReference>
<gene>
    <name evidence="11" type="ORF">SAMN02745784_01511</name>
</gene>
<dbReference type="EC" id="2.4.2.1" evidence="9"/>
<dbReference type="UniPathway" id="UPA00606"/>
<accession>A0A1M4VLE5</accession>
<comment type="similarity">
    <text evidence="3 9">Belongs to the PNP/MTAP phosphorylase family.</text>
</comment>
<dbReference type="EMBL" id="FQTY01000005">
    <property type="protein sequence ID" value="SHE69677.1"/>
    <property type="molecule type" value="Genomic_DNA"/>
</dbReference>
<dbReference type="GeneID" id="90993760"/>
<evidence type="ECO:0000313" key="11">
    <source>
        <dbReference type="EMBL" id="SHE69677.1"/>
    </source>
</evidence>
<dbReference type="GO" id="GO:0005737">
    <property type="term" value="C:cytoplasm"/>
    <property type="evidence" value="ECO:0007669"/>
    <property type="project" value="TreeGrafter"/>
</dbReference>
<dbReference type="NCBIfam" id="TIGR01700">
    <property type="entry name" value="PNPH"/>
    <property type="match status" value="1"/>
</dbReference>
<comment type="subunit">
    <text evidence="4">Homotrimer.</text>
</comment>
<dbReference type="PANTHER" id="PTHR11904:SF9">
    <property type="entry name" value="PURINE NUCLEOSIDE PHOSPHORYLASE-RELATED"/>
    <property type="match status" value="1"/>
</dbReference>
<evidence type="ECO:0000256" key="8">
    <source>
        <dbReference type="ARBA" id="ARBA00048556"/>
    </source>
</evidence>
<dbReference type="FunFam" id="3.40.50.1580:FF:000010">
    <property type="entry name" value="Purine nucleoside phosphorylase"/>
    <property type="match status" value="1"/>
</dbReference>
<dbReference type="InterPro" id="IPR018099">
    <property type="entry name" value="Purine_phosphorylase-2_CS"/>
</dbReference>
<evidence type="ECO:0000256" key="1">
    <source>
        <dbReference type="ARBA" id="ARBA00002678"/>
    </source>
</evidence>
<keyword evidence="7 9" id="KW-0808">Transferase</keyword>
<evidence type="ECO:0000256" key="4">
    <source>
        <dbReference type="ARBA" id="ARBA00011233"/>
    </source>
</evidence>
<dbReference type="NCBIfam" id="TIGR01697">
    <property type="entry name" value="PNPH-PUNA-XAPA"/>
    <property type="match status" value="1"/>
</dbReference>
<dbReference type="Gene3D" id="3.40.50.1580">
    <property type="entry name" value="Nucleoside phosphorylase domain"/>
    <property type="match status" value="1"/>
</dbReference>
<dbReference type="InterPro" id="IPR000845">
    <property type="entry name" value="Nucleoside_phosphorylase_d"/>
</dbReference>
<comment type="function">
    <text evidence="1">The purine nucleoside phosphorylases catalyze the phosphorolytic breakdown of the N-glycosidic bond in the beta-(deoxy)ribonucleoside molecules, with the formation of the corresponding free purine bases and pentose-1-phosphate. Cleaves guanosine, inosine, 2'-deoxyguanosine and 2'-deoxyinosine.</text>
</comment>
<protein>
    <recommendedName>
        <fullName evidence="9">Purine nucleoside phosphorylase</fullName>
        <ecNumber evidence="9">2.4.2.1</ecNumber>
    </recommendedName>
    <alternativeName>
        <fullName evidence="9">Inosine-guanosine phosphorylase</fullName>
    </alternativeName>
</protein>
<evidence type="ECO:0000256" key="6">
    <source>
        <dbReference type="ARBA" id="ARBA00022676"/>
    </source>
</evidence>
<dbReference type="NCBIfam" id="NF006054">
    <property type="entry name" value="PRK08202.1"/>
    <property type="match status" value="1"/>
</dbReference>
<evidence type="ECO:0000256" key="5">
    <source>
        <dbReference type="ARBA" id="ARBA00022553"/>
    </source>
</evidence>
<proteinExistence type="inferred from homology"/>
<dbReference type="InterPro" id="IPR011268">
    <property type="entry name" value="Purine_phosphorylase"/>
</dbReference>
<reference evidence="12" key="1">
    <citation type="submission" date="2016-11" db="EMBL/GenBank/DDBJ databases">
        <authorList>
            <person name="Varghese N."/>
            <person name="Submissions S."/>
        </authorList>
    </citation>
    <scope>NUCLEOTIDE SEQUENCE [LARGE SCALE GENOMIC DNA]</scope>
    <source>
        <strain evidence="12">DSM 18095</strain>
    </source>
</reference>
<keyword evidence="12" id="KW-1185">Reference proteome</keyword>
<evidence type="ECO:0000256" key="3">
    <source>
        <dbReference type="ARBA" id="ARBA00006751"/>
    </source>
</evidence>
<comment type="pathway">
    <text evidence="2 9">Purine metabolism; purine nucleoside salvage.</text>
</comment>
<evidence type="ECO:0000259" key="10">
    <source>
        <dbReference type="Pfam" id="PF01048"/>
    </source>
</evidence>
<dbReference type="CDD" id="cd09009">
    <property type="entry name" value="PNP-EcPNPII_like"/>
    <property type="match status" value="1"/>
</dbReference>
<dbReference type="PIRSF" id="PIRSF000477">
    <property type="entry name" value="PurNPase"/>
    <property type="match status" value="1"/>
</dbReference>
<dbReference type="InterPro" id="IPR011270">
    <property type="entry name" value="Pur_Nuc_Pase_Ino/Guo-sp"/>
</dbReference>
<comment type="catalytic activity">
    <reaction evidence="8">
        <text>a purine 2'-deoxy-D-ribonucleoside + phosphate = a purine nucleobase + 2-deoxy-alpha-D-ribose 1-phosphate</text>
        <dbReference type="Rhea" id="RHEA:36431"/>
        <dbReference type="ChEBI" id="CHEBI:26386"/>
        <dbReference type="ChEBI" id="CHEBI:43474"/>
        <dbReference type="ChEBI" id="CHEBI:57259"/>
        <dbReference type="ChEBI" id="CHEBI:142361"/>
        <dbReference type="EC" id="2.4.2.1"/>
    </reaction>
</comment>
<keyword evidence="6 9" id="KW-0328">Glycosyltransferase</keyword>
<dbReference type="Pfam" id="PF01048">
    <property type="entry name" value="PNP_UDP_1"/>
    <property type="match status" value="1"/>
</dbReference>
<evidence type="ECO:0000256" key="7">
    <source>
        <dbReference type="ARBA" id="ARBA00022679"/>
    </source>
</evidence>
<dbReference type="RefSeq" id="WP_072974951.1">
    <property type="nucleotide sequence ID" value="NZ_FQTY01000005.1"/>
</dbReference>
<evidence type="ECO:0000256" key="9">
    <source>
        <dbReference type="PIRNR" id="PIRNR000477"/>
    </source>
</evidence>
<sequence length="271" mass="29685">MLLQKVNESVKYIESITELKPKIGIILGTGLGEFVDRLENQVIIPYEDIPNFPVSTAPGHKGRLVIAESMGKTVFCMQGRFHFYEGYSMEEVTYPIRVMQKFGIEKIVITNASGGLDPNFSPGDLMVIDNHINFMGYNPLIGKNQDDFGPRFVDMSKPYDPELIQIAHKAANNIGIDLRQGVYVGYTGPSFETAAEIKLFHSFGGSAVGMSTVPEVIVANHGGLKVLAISCITNLGTGILDIPLSVEEVFETATKAGEKFRNLLENILGLI</sequence>
<evidence type="ECO:0000256" key="2">
    <source>
        <dbReference type="ARBA" id="ARBA00005058"/>
    </source>
</evidence>